<evidence type="ECO:0000256" key="2">
    <source>
        <dbReference type="SAM" id="Phobius"/>
    </source>
</evidence>
<organism evidence="3 4">
    <name type="scientific">Eublepharis macularius</name>
    <name type="common">Leopard gecko</name>
    <name type="synonym">Cyrtodactylus macularius</name>
    <dbReference type="NCBI Taxonomy" id="481883"/>
    <lineage>
        <taxon>Eukaryota</taxon>
        <taxon>Metazoa</taxon>
        <taxon>Chordata</taxon>
        <taxon>Craniata</taxon>
        <taxon>Vertebrata</taxon>
        <taxon>Euteleostomi</taxon>
        <taxon>Lepidosauria</taxon>
        <taxon>Squamata</taxon>
        <taxon>Bifurcata</taxon>
        <taxon>Gekkota</taxon>
        <taxon>Eublepharidae</taxon>
        <taxon>Eublepharinae</taxon>
        <taxon>Eublepharis</taxon>
    </lineage>
</organism>
<keyword evidence="3" id="KW-1185">Reference proteome</keyword>
<feature type="region of interest" description="Disordered" evidence="1">
    <location>
        <begin position="1"/>
        <end position="92"/>
    </location>
</feature>
<gene>
    <name evidence="4" type="primary">TMEM74B</name>
</gene>
<feature type="transmembrane region" description="Helical" evidence="2">
    <location>
        <begin position="155"/>
        <end position="178"/>
    </location>
</feature>
<evidence type="ECO:0000256" key="1">
    <source>
        <dbReference type="SAM" id="MobiDB-lite"/>
    </source>
</evidence>
<feature type="compositionally biased region" description="Acidic residues" evidence="1">
    <location>
        <begin position="44"/>
        <end position="56"/>
    </location>
</feature>
<protein>
    <submittedName>
        <fullName evidence="4">Transmembrane protein 74B</fullName>
    </submittedName>
</protein>
<dbReference type="CTD" id="55321"/>
<keyword evidence="2 4" id="KW-0812">Transmembrane</keyword>
<dbReference type="PANTHER" id="PTHR16125">
    <property type="entry name" value="TRANSMEMBRANE PROTEIN 74"/>
    <property type="match status" value="1"/>
</dbReference>
<dbReference type="KEGG" id="emc:129329722"/>
<dbReference type="AlphaFoldDB" id="A0AA97KXX0"/>
<evidence type="ECO:0000313" key="3">
    <source>
        <dbReference type="Proteomes" id="UP001190640"/>
    </source>
</evidence>
<reference evidence="4" key="1">
    <citation type="submission" date="2025-08" db="UniProtKB">
        <authorList>
            <consortium name="RefSeq"/>
        </authorList>
    </citation>
    <scope>IDENTIFICATION</scope>
    <source>
        <tissue evidence="4">Blood</tissue>
    </source>
</reference>
<dbReference type="RefSeq" id="XP_054835265.1">
    <property type="nucleotide sequence ID" value="XM_054979290.1"/>
</dbReference>
<sequence>MASSHPLELTVLGNGPGPSQGAPEGRPSPPWTAPNLGIENISYEGEEEEEEEEEAETSFGNGHGPSSGPREHSAPPRGDLSPRSEDGPPSDATGNSVDYGFISALVFLVAGILLVIVAYSIPREARVDPDTVSAREMERLEMYYARLGSHLDKCIIAGLGFLTLGGMLLSVLLMVSIYKGELYRRRNFPASRGPRKTYGSINLRMRQLNGEGGQNLVENEVIQMTEAVPVSQNC</sequence>
<evidence type="ECO:0000313" key="4">
    <source>
        <dbReference type="RefSeq" id="XP_054835265.1"/>
    </source>
</evidence>
<dbReference type="GeneID" id="129329722"/>
<dbReference type="InterPro" id="IPR029695">
    <property type="entry name" value="TMEM74-like"/>
</dbReference>
<dbReference type="Proteomes" id="UP001190640">
    <property type="component" value="Chromosome 5"/>
</dbReference>
<feature type="transmembrane region" description="Helical" evidence="2">
    <location>
        <begin position="99"/>
        <end position="121"/>
    </location>
</feature>
<dbReference type="Pfam" id="PF14927">
    <property type="entry name" value="Neurensin"/>
    <property type="match status" value="1"/>
</dbReference>
<keyword evidence="2" id="KW-0472">Membrane</keyword>
<proteinExistence type="predicted"/>
<keyword evidence="2" id="KW-1133">Transmembrane helix</keyword>
<name>A0AA97KXX0_EUBMA</name>
<accession>A0AA97KXX0</accession>
<dbReference type="PANTHER" id="PTHR16125:SF4">
    <property type="entry name" value="TRANSMEMBRANE PROTEIN 74B"/>
    <property type="match status" value="1"/>
</dbReference>
<feature type="compositionally biased region" description="Basic and acidic residues" evidence="1">
    <location>
        <begin position="69"/>
        <end position="86"/>
    </location>
</feature>